<dbReference type="EMBL" id="RXFT01000008">
    <property type="protein sequence ID" value="RUR69377.1"/>
    <property type="molecule type" value="Genomic_DNA"/>
</dbReference>
<dbReference type="Proteomes" id="UP000281118">
    <property type="component" value="Unassembled WGS sequence"/>
</dbReference>
<name>A0A3S0XGJ3_9BURK</name>
<organism evidence="1 2">
    <name type="scientific">Variovorax guangxiensis</name>
    <dbReference type="NCBI Taxonomy" id="1775474"/>
    <lineage>
        <taxon>Bacteria</taxon>
        <taxon>Pseudomonadati</taxon>
        <taxon>Pseudomonadota</taxon>
        <taxon>Betaproteobacteria</taxon>
        <taxon>Burkholderiales</taxon>
        <taxon>Comamonadaceae</taxon>
        <taxon>Variovorax</taxon>
    </lineage>
</organism>
<evidence type="ECO:0000313" key="1">
    <source>
        <dbReference type="EMBL" id="RUR69377.1"/>
    </source>
</evidence>
<comment type="caution">
    <text evidence="1">The sequence shown here is derived from an EMBL/GenBank/DDBJ whole genome shotgun (WGS) entry which is preliminary data.</text>
</comment>
<gene>
    <name evidence="1" type="ORF">EJP67_20175</name>
</gene>
<dbReference type="OrthoDB" id="8853730at2"/>
<dbReference type="AlphaFoldDB" id="A0A3S0XGJ3"/>
<reference evidence="1 2" key="1">
    <citation type="submission" date="2018-12" db="EMBL/GenBank/DDBJ databases">
        <title>The genome sequences of Variovorax guangxiensis DSM 27352.</title>
        <authorList>
            <person name="Gao J."/>
            <person name="Sun J."/>
        </authorList>
    </citation>
    <scope>NUCLEOTIDE SEQUENCE [LARGE SCALE GENOMIC DNA]</scope>
    <source>
        <strain evidence="1 2">DSM 27352</strain>
    </source>
</reference>
<accession>A0A3S0XGJ3</accession>
<evidence type="ECO:0000313" key="2">
    <source>
        <dbReference type="Proteomes" id="UP000281118"/>
    </source>
</evidence>
<sequence>MQIFPDYISKLNYCLHVMSDDELDDFYINDGGCRANLLDVMKADFEHFGPESQQRVLDAIEFILSSGNIEKYWRAVVPHEVPLDEVEDKPGYLRSLYEKLTGRLLSPRGFGSDVEIVYGRHSIDTRL</sequence>
<proteinExistence type="predicted"/>
<evidence type="ECO:0008006" key="3">
    <source>
        <dbReference type="Google" id="ProtNLM"/>
    </source>
</evidence>
<protein>
    <recommendedName>
        <fullName evidence="3">CdiI immunity protein domain-containing protein</fullName>
    </recommendedName>
</protein>